<name>A0ABQ9IPJ6_9NEOP</name>
<sequence>MALNQSNRLLLTFLLVEEDDDDMYTSMLNSFHERMDDEASDMYKQRADEGFFSTLVNRHLLKDDEKFRLNVPQFNFALGLVKDDLKKNSTSHDPYPITSDEKLTLTLRYVRNVSRLKLKTIHHSTFIV</sequence>
<keyword evidence="2" id="KW-1185">Reference proteome</keyword>
<protein>
    <submittedName>
        <fullName evidence="1">Uncharacterized protein</fullName>
    </submittedName>
</protein>
<proteinExistence type="predicted"/>
<accession>A0ABQ9IPJ6</accession>
<dbReference type="EMBL" id="JARBHB010000001">
    <property type="protein sequence ID" value="KAJ8897833.1"/>
    <property type="molecule type" value="Genomic_DNA"/>
</dbReference>
<evidence type="ECO:0000313" key="2">
    <source>
        <dbReference type="Proteomes" id="UP001159363"/>
    </source>
</evidence>
<comment type="caution">
    <text evidence="1">The sequence shown here is derived from an EMBL/GenBank/DDBJ whole genome shotgun (WGS) entry which is preliminary data.</text>
</comment>
<evidence type="ECO:0000313" key="1">
    <source>
        <dbReference type="EMBL" id="KAJ8897833.1"/>
    </source>
</evidence>
<organism evidence="1 2">
    <name type="scientific">Dryococelus australis</name>
    <dbReference type="NCBI Taxonomy" id="614101"/>
    <lineage>
        <taxon>Eukaryota</taxon>
        <taxon>Metazoa</taxon>
        <taxon>Ecdysozoa</taxon>
        <taxon>Arthropoda</taxon>
        <taxon>Hexapoda</taxon>
        <taxon>Insecta</taxon>
        <taxon>Pterygota</taxon>
        <taxon>Neoptera</taxon>
        <taxon>Polyneoptera</taxon>
        <taxon>Phasmatodea</taxon>
        <taxon>Verophasmatodea</taxon>
        <taxon>Anareolatae</taxon>
        <taxon>Phasmatidae</taxon>
        <taxon>Eurycanthinae</taxon>
        <taxon>Dryococelus</taxon>
    </lineage>
</organism>
<gene>
    <name evidence="1" type="ORF">PR048_003186</name>
</gene>
<dbReference type="Proteomes" id="UP001159363">
    <property type="component" value="Chromosome 1"/>
</dbReference>
<reference evidence="1 2" key="1">
    <citation type="submission" date="2023-02" db="EMBL/GenBank/DDBJ databases">
        <title>LHISI_Scaffold_Assembly.</title>
        <authorList>
            <person name="Stuart O.P."/>
            <person name="Cleave R."/>
            <person name="Magrath M.J.L."/>
            <person name="Mikheyev A.S."/>
        </authorList>
    </citation>
    <scope>NUCLEOTIDE SEQUENCE [LARGE SCALE GENOMIC DNA]</scope>
    <source>
        <strain evidence="1">Daus_M_001</strain>
        <tissue evidence="1">Leg muscle</tissue>
    </source>
</reference>